<dbReference type="Proteomes" id="UP001139158">
    <property type="component" value="Unassembled WGS sequence"/>
</dbReference>
<dbReference type="GO" id="GO:0016874">
    <property type="term" value="F:ligase activity"/>
    <property type="evidence" value="ECO:0007669"/>
    <property type="project" value="UniProtKB-KW"/>
</dbReference>
<dbReference type="AlphaFoldDB" id="A0A9X1MCV7"/>
<dbReference type="Gene3D" id="3.90.1140.10">
    <property type="entry name" value="Cyclic phosphodiesterase"/>
    <property type="match status" value="1"/>
</dbReference>
<keyword evidence="2" id="KW-1185">Reference proteome</keyword>
<reference evidence="1" key="1">
    <citation type="submission" date="2021-10" db="EMBL/GenBank/DDBJ databases">
        <title>Novel species in genus Arthrobacter.</title>
        <authorList>
            <person name="Liu Y."/>
        </authorList>
    </citation>
    <scope>NUCLEOTIDE SEQUENCE</scope>
    <source>
        <strain evidence="1">Zg-Y453</strain>
    </source>
</reference>
<dbReference type="InterPro" id="IPR009097">
    <property type="entry name" value="Cyclic_Pdiesterase"/>
</dbReference>
<evidence type="ECO:0000313" key="1">
    <source>
        <dbReference type="EMBL" id="MCC3297654.1"/>
    </source>
</evidence>
<name>A0A9X1MCV7_9MICC</name>
<dbReference type="Pfam" id="PF13563">
    <property type="entry name" value="2_5_RNA_ligase2"/>
    <property type="match status" value="1"/>
</dbReference>
<organism evidence="1 2">
    <name type="scientific">Arthrobacter caoxuetaonis</name>
    <dbReference type="NCBI Taxonomy" id="2886935"/>
    <lineage>
        <taxon>Bacteria</taxon>
        <taxon>Bacillati</taxon>
        <taxon>Actinomycetota</taxon>
        <taxon>Actinomycetes</taxon>
        <taxon>Micrococcales</taxon>
        <taxon>Micrococcaceae</taxon>
        <taxon>Arthrobacter</taxon>
    </lineage>
</organism>
<comment type="caution">
    <text evidence="1">The sequence shown here is derived from an EMBL/GenBank/DDBJ whole genome shotgun (WGS) entry which is preliminary data.</text>
</comment>
<dbReference type="SUPFAM" id="SSF55144">
    <property type="entry name" value="LigT-like"/>
    <property type="match status" value="1"/>
</dbReference>
<dbReference type="EMBL" id="JAJFZV010000006">
    <property type="protein sequence ID" value="MCC3297654.1"/>
    <property type="molecule type" value="Genomic_DNA"/>
</dbReference>
<proteinExistence type="predicted"/>
<gene>
    <name evidence="1" type="ORF">LJ757_07520</name>
</gene>
<keyword evidence="1" id="KW-0436">Ligase</keyword>
<protein>
    <submittedName>
        <fullName evidence="1">2'-5' RNA ligase family protein</fullName>
    </submittedName>
</protein>
<accession>A0A9X1MCV7</accession>
<dbReference type="RefSeq" id="WP_227895534.1">
    <property type="nucleotide sequence ID" value="NZ_CP099466.1"/>
</dbReference>
<sequence>MANSQPNPGALSGVRIYAQLKPDEAALARLLLLQAGAREAAPGTRLVSPDRLHLTLIHFGKADEAYSRLSAVTGTGPKAYREALADYLKDTTAALPDTDFQLTPTYLSAFGSHGSTLALELRSTPALEALHAELYAVLLEFLSACGIADPAGYAAGDPALCFAAQLRPHISLLHGFRGFHGFADDAAPRVDPAPLRLQVTPVLYRV</sequence>
<evidence type="ECO:0000313" key="2">
    <source>
        <dbReference type="Proteomes" id="UP001139158"/>
    </source>
</evidence>